<feature type="region of interest" description="Disordered" evidence="7">
    <location>
        <begin position="347"/>
        <end position="426"/>
    </location>
</feature>
<feature type="compositionally biased region" description="Polar residues" evidence="7">
    <location>
        <begin position="355"/>
        <end position="364"/>
    </location>
</feature>
<reference evidence="10" key="2">
    <citation type="submission" date="2020-11" db="EMBL/GenBank/DDBJ databases">
        <authorList>
            <person name="McCartney M.A."/>
            <person name="Auch B."/>
            <person name="Kono T."/>
            <person name="Mallez S."/>
            <person name="Becker A."/>
            <person name="Gohl D.M."/>
            <person name="Silverstein K.A.T."/>
            <person name="Koren S."/>
            <person name="Bechman K.B."/>
            <person name="Herman A."/>
            <person name="Abrahante J.E."/>
            <person name="Garbe J."/>
        </authorList>
    </citation>
    <scope>NUCLEOTIDE SEQUENCE</scope>
    <source>
        <strain evidence="10">Duluth1</strain>
        <tissue evidence="10">Whole animal</tissue>
    </source>
</reference>
<evidence type="ECO:0000259" key="8">
    <source>
        <dbReference type="PROSITE" id="PS50006"/>
    </source>
</evidence>
<organism evidence="10 11">
    <name type="scientific">Dreissena polymorpha</name>
    <name type="common">Zebra mussel</name>
    <name type="synonym">Mytilus polymorpha</name>
    <dbReference type="NCBI Taxonomy" id="45954"/>
    <lineage>
        <taxon>Eukaryota</taxon>
        <taxon>Metazoa</taxon>
        <taxon>Spiralia</taxon>
        <taxon>Lophotrochozoa</taxon>
        <taxon>Mollusca</taxon>
        <taxon>Bivalvia</taxon>
        <taxon>Autobranchia</taxon>
        <taxon>Heteroconchia</taxon>
        <taxon>Euheterodonta</taxon>
        <taxon>Imparidentia</taxon>
        <taxon>Neoheterodontei</taxon>
        <taxon>Myida</taxon>
        <taxon>Dreissenoidea</taxon>
        <taxon>Dreissenidae</taxon>
        <taxon>Dreissena</taxon>
    </lineage>
</organism>
<dbReference type="PROSITE" id="PS50006">
    <property type="entry name" value="FHA_DOMAIN"/>
    <property type="match status" value="1"/>
</dbReference>
<proteinExistence type="predicted"/>
<dbReference type="Pfam" id="PF00498">
    <property type="entry name" value="FHA"/>
    <property type="match status" value="1"/>
</dbReference>
<dbReference type="GO" id="GO:0045893">
    <property type="term" value="P:positive regulation of DNA-templated transcription"/>
    <property type="evidence" value="ECO:0007669"/>
    <property type="project" value="UniProtKB-ARBA"/>
</dbReference>
<dbReference type="SMART" id="SM00240">
    <property type="entry name" value="FHA"/>
    <property type="match status" value="1"/>
</dbReference>
<feature type="compositionally biased region" description="Polar residues" evidence="7">
    <location>
        <begin position="388"/>
        <end position="406"/>
    </location>
</feature>
<evidence type="ECO:0000256" key="7">
    <source>
        <dbReference type="SAM" id="MobiDB-lite"/>
    </source>
</evidence>
<dbReference type="InterPro" id="IPR001766">
    <property type="entry name" value="Fork_head_dom"/>
</dbReference>
<dbReference type="PANTHER" id="PTHR45881">
    <property type="entry name" value="CHECKPOINT SUPPRESSOR 1-LIKE, ISOFORM A-RELATED"/>
    <property type="match status" value="1"/>
</dbReference>
<name>A0A9D4LNY9_DREPO</name>
<evidence type="ECO:0000313" key="10">
    <source>
        <dbReference type="EMBL" id="KAH3862267.1"/>
    </source>
</evidence>
<evidence type="ECO:0000256" key="3">
    <source>
        <dbReference type="ARBA" id="ARBA00023125"/>
    </source>
</evidence>
<keyword evidence="3 6" id="KW-0238">DNA-binding</keyword>
<keyword evidence="11" id="KW-1185">Reference proteome</keyword>
<feature type="DNA-binding region" description="Fork-head" evidence="6">
    <location>
        <begin position="247"/>
        <end position="342"/>
    </location>
</feature>
<protein>
    <submittedName>
        <fullName evidence="10">Uncharacterized protein</fullName>
    </submittedName>
</protein>
<accession>A0A9D4LNY9</accession>
<dbReference type="SMART" id="SM00339">
    <property type="entry name" value="FH"/>
    <property type="match status" value="1"/>
</dbReference>
<dbReference type="FunFam" id="1.10.10.10:FF:000030">
    <property type="entry name" value="Forkhead box protein K2"/>
    <property type="match status" value="1"/>
</dbReference>
<evidence type="ECO:0000256" key="5">
    <source>
        <dbReference type="ARBA" id="ARBA00023242"/>
    </source>
</evidence>
<dbReference type="SUPFAM" id="SSF49879">
    <property type="entry name" value="SMAD/FHA domain"/>
    <property type="match status" value="1"/>
</dbReference>
<dbReference type="PRINTS" id="PR00053">
    <property type="entry name" value="FORKHEAD"/>
</dbReference>
<evidence type="ECO:0000256" key="1">
    <source>
        <dbReference type="ARBA" id="ARBA00004123"/>
    </source>
</evidence>
<dbReference type="CDD" id="cd20026">
    <property type="entry name" value="FH_FOXK"/>
    <property type="match status" value="1"/>
</dbReference>
<dbReference type="PANTHER" id="PTHR45881:SF7">
    <property type="entry name" value="CHECKPOINT SUPPRESSOR 1-LIKE, ISOFORM A-RELATED"/>
    <property type="match status" value="1"/>
</dbReference>
<dbReference type="InterPro" id="IPR018122">
    <property type="entry name" value="TF_fork_head_CS_1"/>
</dbReference>
<dbReference type="GO" id="GO:0000978">
    <property type="term" value="F:RNA polymerase II cis-regulatory region sequence-specific DNA binding"/>
    <property type="evidence" value="ECO:0007669"/>
    <property type="project" value="TreeGrafter"/>
</dbReference>
<dbReference type="OrthoDB" id="691130at2759"/>
<evidence type="ECO:0000256" key="4">
    <source>
        <dbReference type="ARBA" id="ARBA00023163"/>
    </source>
</evidence>
<dbReference type="Pfam" id="PF00250">
    <property type="entry name" value="Forkhead"/>
    <property type="match status" value="1"/>
</dbReference>
<dbReference type="SUPFAM" id="SSF46785">
    <property type="entry name" value="Winged helix' DNA-binding domain"/>
    <property type="match status" value="1"/>
</dbReference>
<gene>
    <name evidence="10" type="ORF">DPMN_025233</name>
</gene>
<dbReference type="InterPro" id="IPR000253">
    <property type="entry name" value="FHA_dom"/>
</dbReference>
<dbReference type="EMBL" id="JAIWYP010000002">
    <property type="protein sequence ID" value="KAH3862267.1"/>
    <property type="molecule type" value="Genomic_DNA"/>
</dbReference>
<reference evidence="10" key="1">
    <citation type="journal article" date="2019" name="bioRxiv">
        <title>The Genome of the Zebra Mussel, Dreissena polymorpha: A Resource for Invasive Species Research.</title>
        <authorList>
            <person name="McCartney M.A."/>
            <person name="Auch B."/>
            <person name="Kono T."/>
            <person name="Mallez S."/>
            <person name="Zhang Y."/>
            <person name="Obille A."/>
            <person name="Becker A."/>
            <person name="Abrahante J.E."/>
            <person name="Garbe J."/>
            <person name="Badalamenti J.P."/>
            <person name="Herman A."/>
            <person name="Mangelson H."/>
            <person name="Liachko I."/>
            <person name="Sullivan S."/>
            <person name="Sone E.D."/>
            <person name="Koren S."/>
            <person name="Silverstein K.A.T."/>
            <person name="Beckman K.B."/>
            <person name="Gohl D.M."/>
        </authorList>
    </citation>
    <scope>NUCLEOTIDE SEQUENCE</scope>
    <source>
        <strain evidence="10">Duluth1</strain>
        <tissue evidence="10">Whole animal</tissue>
    </source>
</reference>
<sequence length="708" mass="76019">MSVQQASENDVWALLSLKSAPASPSNIQWAPEPRATSIARLEGRDFKFDMRKTRVTIGRNSSKGEVDVNMGHSSFISRVHLEITFDHPNFFMKCNGKNGVFIDGIFQRKGAPPLQLPRSCVLRFPSTNIKISFQSLVEDVSPPVHQPPPPASPPRKKVLPQLKINIPEMNNSIQNSPCPSPSGTISAANSCPTSPRSGTGRLIGMSDIQMAALTAAAQSRQYVEKDNMSLATPPAVSSEISVRDESKPPYSYAQLIVQAITSAVDKQLTLSGIYAYITKNYPYYRNADKGWQNSIRHNLSLNRYFVKVARSQEEPGKGSFWRIDPASETKLTAQAFRRRRQRGVPCFRAPFGGLSSRSAPTSPSHMGGAYTPDSLSREGSPTPEDEGNQQLMVMTGAANQRQQSMLPPSAAELRISQSAPGSPATQIIQGAGMYTPVSVTHTTAYQSNLSSSGPAVHQLPSVISKSKVIVTNGTQVLLNGPSNIQVSNGGNHIEVKKDPSSQNPALAEKLQAVAPLSSGALVRPVTLVANLTQGGLQTTASPQQLAAAAQAGQQAAHQLMSALAAQNSNSVSAVSNAAFTQVSQAVSAGQSLTLISEPTAHLLQQAMSQQGATQAMSLQQLQQHLQQQAAAAAHHSAQQQHLQQQIQQHVASSAANQSVLVSALTNATVSMTTKRALEEHIEFRNAKDEPKNKQIKTEIKTEHAEGQE</sequence>
<dbReference type="CDD" id="cd22688">
    <property type="entry name" value="FHA_FOXK"/>
    <property type="match status" value="1"/>
</dbReference>
<keyword evidence="2" id="KW-0805">Transcription regulation</keyword>
<dbReference type="InterPro" id="IPR036388">
    <property type="entry name" value="WH-like_DNA-bd_sf"/>
</dbReference>
<dbReference type="InterPro" id="IPR008984">
    <property type="entry name" value="SMAD_FHA_dom_sf"/>
</dbReference>
<dbReference type="GO" id="GO:0000981">
    <property type="term" value="F:DNA-binding transcription factor activity, RNA polymerase II-specific"/>
    <property type="evidence" value="ECO:0007669"/>
    <property type="project" value="TreeGrafter"/>
</dbReference>
<dbReference type="PROSITE" id="PS50039">
    <property type="entry name" value="FORK_HEAD_3"/>
    <property type="match status" value="1"/>
</dbReference>
<dbReference type="Gene3D" id="1.10.10.10">
    <property type="entry name" value="Winged helix-like DNA-binding domain superfamily/Winged helix DNA-binding domain"/>
    <property type="match status" value="1"/>
</dbReference>
<dbReference type="FunFam" id="2.60.200.20:FF:000031">
    <property type="entry name" value="Forkhead box protein K1"/>
    <property type="match status" value="1"/>
</dbReference>
<dbReference type="InterPro" id="IPR036390">
    <property type="entry name" value="WH_DNA-bd_sf"/>
</dbReference>
<evidence type="ECO:0000259" key="9">
    <source>
        <dbReference type="PROSITE" id="PS50039"/>
    </source>
</evidence>
<dbReference type="PROSITE" id="PS00658">
    <property type="entry name" value="FORK_HEAD_2"/>
    <property type="match status" value="1"/>
</dbReference>
<comment type="caution">
    <text evidence="10">The sequence shown here is derived from an EMBL/GenBank/DDBJ whole genome shotgun (WGS) entry which is preliminary data.</text>
</comment>
<dbReference type="Proteomes" id="UP000828390">
    <property type="component" value="Unassembled WGS sequence"/>
</dbReference>
<feature type="domain" description="FHA" evidence="8">
    <location>
        <begin position="55"/>
        <end position="107"/>
    </location>
</feature>
<evidence type="ECO:0000313" key="11">
    <source>
        <dbReference type="Proteomes" id="UP000828390"/>
    </source>
</evidence>
<comment type="subcellular location">
    <subcellularLocation>
        <location evidence="1 6">Nucleus</location>
    </subcellularLocation>
</comment>
<dbReference type="Gene3D" id="2.60.200.20">
    <property type="match status" value="1"/>
</dbReference>
<evidence type="ECO:0000256" key="6">
    <source>
        <dbReference type="PROSITE-ProRule" id="PRU00089"/>
    </source>
</evidence>
<feature type="compositionally biased region" description="Polar residues" evidence="7">
    <location>
        <begin position="415"/>
        <end position="426"/>
    </location>
</feature>
<dbReference type="AlphaFoldDB" id="A0A9D4LNY9"/>
<keyword evidence="4" id="KW-0804">Transcription</keyword>
<feature type="domain" description="Fork-head" evidence="9">
    <location>
        <begin position="247"/>
        <end position="342"/>
    </location>
</feature>
<dbReference type="PROSITE" id="PS00657">
    <property type="entry name" value="FORK_HEAD_1"/>
    <property type="match status" value="1"/>
</dbReference>
<dbReference type="GO" id="GO:0005634">
    <property type="term" value="C:nucleus"/>
    <property type="evidence" value="ECO:0007669"/>
    <property type="project" value="UniProtKB-SubCell"/>
</dbReference>
<evidence type="ECO:0000256" key="2">
    <source>
        <dbReference type="ARBA" id="ARBA00023015"/>
    </source>
</evidence>
<dbReference type="InterPro" id="IPR030456">
    <property type="entry name" value="TF_fork_head_CS_2"/>
</dbReference>
<feature type="region of interest" description="Disordered" evidence="7">
    <location>
        <begin position="681"/>
        <end position="708"/>
    </location>
</feature>
<keyword evidence="5 6" id="KW-0539">Nucleus</keyword>